<keyword evidence="3" id="KW-1185">Reference proteome</keyword>
<evidence type="ECO:0000256" key="1">
    <source>
        <dbReference type="SAM" id="MobiDB-lite"/>
    </source>
</evidence>
<dbReference type="EMBL" id="KN123265">
    <property type="protein sequence ID" value="KFO26046.1"/>
    <property type="molecule type" value="Genomic_DNA"/>
</dbReference>
<accession>A0A091DTC4</accession>
<feature type="region of interest" description="Disordered" evidence="1">
    <location>
        <begin position="81"/>
        <end position="102"/>
    </location>
</feature>
<reference evidence="2 3" key="1">
    <citation type="submission" date="2013-11" db="EMBL/GenBank/DDBJ databases">
        <title>The Damaraland mole rat (Fukomys damarensis) genome and evolution of African mole rats.</title>
        <authorList>
            <person name="Gladyshev V.N."/>
            <person name="Fang X."/>
        </authorList>
    </citation>
    <scope>NUCLEOTIDE SEQUENCE [LARGE SCALE GENOMIC DNA]</scope>
    <source>
        <tissue evidence="2">Liver</tissue>
    </source>
</reference>
<dbReference type="AlphaFoldDB" id="A0A091DTC4"/>
<evidence type="ECO:0000313" key="3">
    <source>
        <dbReference type="Proteomes" id="UP000028990"/>
    </source>
</evidence>
<sequence length="102" mass="11114">MKDLCRQAEGTTLEPGNDAHGEDRSSPDKTAFVPSDSEALRSFSNENSLVHIRKSIHSRLLLENQQAKIFPSSSPFMAIGSNLQVDPPRPDHADSVQLGVTS</sequence>
<gene>
    <name evidence="2" type="ORF">H920_12607</name>
</gene>
<protein>
    <submittedName>
        <fullName evidence="2">Uncharacterized protein</fullName>
    </submittedName>
</protein>
<feature type="region of interest" description="Disordered" evidence="1">
    <location>
        <begin position="1"/>
        <end position="35"/>
    </location>
</feature>
<organism evidence="2 3">
    <name type="scientific">Fukomys damarensis</name>
    <name type="common">Damaraland mole rat</name>
    <name type="synonym">Cryptomys damarensis</name>
    <dbReference type="NCBI Taxonomy" id="885580"/>
    <lineage>
        <taxon>Eukaryota</taxon>
        <taxon>Metazoa</taxon>
        <taxon>Chordata</taxon>
        <taxon>Craniata</taxon>
        <taxon>Vertebrata</taxon>
        <taxon>Euteleostomi</taxon>
        <taxon>Mammalia</taxon>
        <taxon>Eutheria</taxon>
        <taxon>Euarchontoglires</taxon>
        <taxon>Glires</taxon>
        <taxon>Rodentia</taxon>
        <taxon>Hystricomorpha</taxon>
        <taxon>Bathyergidae</taxon>
        <taxon>Fukomys</taxon>
    </lineage>
</organism>
<proteinExistence type="predicted"/>
<feature type="compositionally biased region" description="Basic and acidic residues" evidence="1">
    <location>
        <begin position="17"/>
        <end position="27"/>
    </location>
</feature>
<evidence type="ECO:0000313" key="2">
    <source>
        <dbReference type="EMBL" id="KFO26046.1"/>
    </source>
</evidence>
<dbReference type="Proteomes" id="UP000028990">
    <property type="component" value="Unassembled WGS sequence"/>
</dbReference>
<name>A0A091DTC4_FUKDA</name>